<feature type="domain" description="CBS" evidence="12">
    <location>
        <begin position="289"/>
        <end position="348"/>
    </location>
</feature>
<keyword evidence="3" id="KW-1003">Cell membrane</keyword>
<dbReference type="RefSeq" id="WP_162005175.1">
    <property type="nucleotide sequence ID" value="NZ_BKZW01000001.1"/>
</dbReference>
<dbReference type="InterPro" id="IPR044751">
    <property type="entry name" value="Ion_transp-like_CBS"/>
</dbReference>
<evidence type="ECO:0000313" key="14">
    <source>
        <dbReference type="EMBL" id="GER88353.1"/>
    </source>
</evidence>
<keyword evidence="8 10" id="KW-0472">Membrane</keyword>
<keyword evidence="4 10" id="KW-0812">Transmembrane</keyword>
<name>A0A5J4KKM9_9CHLR</name>
<dbReference type="InterPro" id="IPR002550">
    <property type="entry name" value="CNNM"/>
</dbReference>
<evidence type="ECO:0000256" key="6">
    <source>
        <dbReference type="ARBA" id="ARBA00022989"/>
    </source>
</evidence>
<keyword evidence="5" id="KW-0677">Repeat</keyword>
<dbReference type="PANTHER" id="PTHR43099:SF2">
    <property type="entry name" value="UPF0053 PROTEIN YRKA"/>
    <property type="match status" value="1"/>
</dbReference>
<dbReference type="Pfam" id="PF01595">
    <property type="entry name" value="CNNM"/>
    <property type="match status" value="1"/>
</dbReference>
<dbReference type="PROSITE" id="PS51846">
    <property type="entry name" value="CNNM"/>
    <property type="match status" value="1"/>
</dbReference>
<dbReference type="InterPro" id="IPR051676">
    <property type="entry name" value="UPF0053_domain"/>
</dbReference>
<dbReference type="PANTHER" id="PTHR43099">
    <property type="entry name" value="UPF0053 PROTEIN YRKA"/>
    <property type="match status" value="1"/>
</dbReference>
<feature type="domain" description="CNNM transmembrane" evidence="13">
    <location>
        <begin position="1"/>
        <end position="206"/>
    </location>
</feature>
<keyword evidence="15" id="KW-1185">Reference proteome</keyword>
<dbReference type="CDD" id="cd04590">
    <property type="entry name" value="CBS_pair_CorC_HlyC_assoc"/>
    <property type="match status" value="1"/>
</dbReference>
<dbReference type="InterPro" id="IPR005170">
    <property type="entry name" value="Transptr-assoc_dom"/>
</dbReference>
<dbReference type="SUPFAM" id="SSF54631">
    <property type="entry name" value="CBS-domain pair"/>
    <property type="match status" value="1"/>
</dbReference>
<feature type="transmembrane region" description="Helical" evidence="11">
    <location>
        <begin position="6"/>
        <end position="30"/>
    </location>
</feature>
<evidence type="ECO:0000256" key="11">
    <source>
        <dbReference type="SAM" id="Phobius"/>
    </source>
</evidence>
<comment type="similarity">
    <text evidence="2">Belongs to the UPF0053 family.</text>
</comment>
<dbReference type="InterPro" id="IPR036318">
    <property type="entry name" value="FAD-bd_PCMH-like_sf"/>
</dbReference>
<dbReference type="InterPro" id="IPR046342">
    <property type="entry name" value="CBS_dom_sf"/>
</dbReference>
<comment type="subcellular location">
    <subcellularLocation>
        <location evidence="1">Cell membrane</location>
        <topology evidence="1">Multi-pass membrane protein</topology>
    </subcellularLocation>
</comment>
<accession>A0A5J4KKM9</accession>
<dbReference type="PROSITE" id="PS51371">
    <property type="entry name" value="CBS"/>
    <property type="match status" value="2"/>
</dbReference>
<comment type="caution">
    <text evidence="14">The sequence shown here is derived from an EMBL/GenBank/DDBJ whole genome shotgun (WGS) entry which is preliminary data.</text>
</comment>
<dbReference type="Pfam" id="PF00571">
    <property type="entry name" value="CBS"/>
    <property type="match status" value="2"/>
</dbReference>
<evidence type="ECO:0000256" key="8">
    <source>
        <dbReference type="ARBA" id="ARBA00023136"/>
    </source>
</evidence>
<dbReference type="Pfam" id="PF03471">
    <property type="entry name" value="CorC_HlyC"/>
    <property type="match status" value="1"/>
</dbReference>
<organism evidence="14 15">
    <name type="scientific">Dictyobacter vulcani</name>
    <dbReference type="NCBI Taxonomy" id="2607529"/>
    <lineage>
        <taxon>Bacteria</taxon>
        <taxon>Bacillati</taxon>
        <taxon>Chloroflexota</taxon>
        <taxon>Ktedonobacteria</taxon>
        <taxon>Ktedonobacterales</taxon>
        <taxon>Dictyobacteraceae</taxon>
        <taxon>Dictyobacter</taxon>
    </lineage>
</organism>
<evidence type="ECO:0000256" key="7">
    <source>
        <dbReference type="ARBA" id="ARBA00023122"/>
    </source>
</evidence>
<evidence type="ECO:0000259" key="12">
    <source>
        <dbReference type="PROSITE" id="PS51371"/>
    </source>
</evidence>
<dbReference type="EMBL" id="BKZW01000001">
    <property type="protein sequence ID" value="GER88353.1"/>
    <property type="molecule type" value="Genomic_DNA"/>
</dbReference>
<dbReference type="FunFam" id="3.10.580.10:FF:000002">
    <property type="entry name" value="Magnesium/cobalt efflux protein CorC"/>
    <property type="match status" value="1"/>
</dbReference>
<dbReference type="Gene3D" id="3.10.580.10">
    <property type="entry name" value="CBS-domain"/>
    <property type="match status" value="1"/>
</dbReference>
<feature type="domain" description="CBS" evidence="12">
    <location>
        <begin position="225"/>
        <end position="284"/>
    </location>
</feature>
<dbReference type="AlphaFoldDB" id="A0A5J4KKM9"/>
<keyword evidence="7 9" id="KW-0129">CBS domain</keyword>
<evidence type="ECO:0000256" key="2">
    <source>
        <dbReference type="ARBA" id="ARBA00006337"/>
    </source>
</evidence>
<evidence type="ECO:0000256" key="3">
    <source>
        <dbReference type="ARBA" id="ARBA00022475"/>
    </source>
</evidence>
<dbReference type="InterPro" id="IPR016169">
    <property type="entry name" value="FAD-bd_PCMH_sub2"/>
</dbReference>
<feature type="transmembrane region" description="Helical" evidence="11">
    <location>
        <begin position="100"/>
        <end position="123"/>
    </location>
</feature>
<dbReference type="SMART" id="SM00116">
    <property type="entry name" value="CBS"/>
    <property type="match status" value="2"/>
</dbReference>
<dbReference type="Gene3D" id="3.30.465.10">
    <property type="match status" value="1"/>
</dbReference>
<evidence type="ECO:0000256" key="10">
    <source>
        <dbReference type="PROSITE-ProRule" id="PRU01193"/>
    </source>
</evidence>
<reference evidence="14 15" key="1">
    <citation type="submission" date="2019-10" db="EMBL/GenBank/DDBJ databases">
        <title>Dictyobacter vulcani sp. nov., within the class Ktedonobacteria, isolated from soil of volcanic Mt. Zao.</title>
        <authorList>
            <person name="Zheng Y."/>
            <person name="Wang C.M."/>
            <person name="Sakai Y."/>
            <person name="Abe K."/>
            <person name="Yokota A."/>
            <person name="Yabe S."/>
        </authorList>
    </citation>
    <scope>NUCLEOTIDE SEQUENCE [LARGE SCALE GENOMIC DNA]</scope>
    <source>
        <strain evidence="14 15">W12</strain>
    </source>
</reference>
<evidence type="ECO:0000256" key="4">
    <source>
        <dbReference type="ARBA" id="ARBA00022692"/>
    </source>
</evidence>
<evidence type="ECO:0000313" key="15">
    <source>
        <dbReference type="Proteomes" id="UP000326912"/>
    </source>
</evidence>
<dbReference type="SMART" id="SM01091">
    <property type="entry name" value="CorC_HlyC"/>
    <property type="match status" value="1"/>
</dbReference>
<gene>
    <name evidence="14" type="ORF">KDW_25150</name>
</gene>
<protein>
    <submittedName>
        <fullName evidence="14">Membrane protein</fullName>
    </submittedName>
</protein>
<dbReference type="Proteomes" id="UP000326912">
    <property type="component" value="Unassembled WGS sequence"/>
</dbReference>
<evidence type="ECO:0000256" key="5">
    <source>
        <dbReference type="ARBA" id="ARBA00022737"/>
    </source>
</evidence>
<evidence type="ECO:0000259" key="13">
    <source>
        <dbReference type="PROSITE" id="PS51846"/>
    </source>
</evidence>
<dbReference type="GO" id="GO:0005886">
    <property type="term" value="C:plasma membrane"/>
    <property type="evidence" value="ECO:0007669"/>
    <property type="project" value="UniProtKB-SubCell"/>
</dbReference>
<sequence>MDVSSLIGLLAVFALVAANGFFVAGEFALVKVRATRIAQLVEEGNATAKVVQTQVQHLDTFIAATQLGITLASLALGWIGEPSLAHLIEPLFASIGGQNAVAISHTVAVTISFILITTFHIVLGELVPKSIALQRSEGTALFVARPLYIFSRVLNPFIALMNGIGTFVVRLLGMQANSEHAAVHSVEELEMLVAQSREAGFLQQQEEFLLRHVFDFSDKTAQQVMVPHTEIVGVPITISREDLAQTFARENYTRLPVYEVSLDNIIGLAHIKDVFQAQSSQLQQPFILLNRLRPVLYVTEMTSLDVILTQMRNRRIHMAVVINEYGSTAGIITLEDIIEELVGEVQDEFDTRDRGVRPEVEKLPDGSLSVDGLMAISSFADQFGDKENKLEEIHANTLAGYIFEKLDRLPTLGDTVPFATYKLRVEEMDGLRISRVKVIPARTESITSRLTLVKEYPNKRGSQS</sequence>
<evidence type="ECO:0000256" key="9">
    <source>
        <dbReference type="PROSITE-ProRule" id="PRU00703"/>
    </source>
</evidence>
<dbReference type="GO" id="GO:0050660">
    <property type="term" value="F:flavin adenine dinucleotide binding"/>
    <property type="evidence" value="ECO:0007669"/>
    <property type="project" value="InterPro"/>
</dbReference>
<keyword evidence="6 10" id="KW-1133">Transmembrane helix</keyword>
<evidence type="ECO:0000256" key="1">
    <source>
        <dbReference type="ARBA" id="ARBA00004651"/>
    </source>
</evidence>
<dbReference type="SUPFAM" id="SSF56176">
    <property type="entry name" value="FAD-binding/transporter-associated domain-like"/>
    <property type="match status" value="1"/>
</dbReference>
<dbReference type="InterPro" id="IPR000644">
    <property type="entry name" value="CBS_dom"/>
</dbReference>
<proteinExistence type="inferred from homology"/>